<evidence type="ECO:0000256" key="1">
    <source>
        <dbReference type="ARBA" id="ARBA00022801"/>
    </source>
</evidence>
<evidence type="ECO:0000256" key="3">
    <source>
        <dbReference type="ARBA" id="ARBA00048267"/>
    </source>
</evidence>
<accession>A0A4R6J0G4</accession>
<dbReference type="GO" id="GO:0006935">
    <property type="term" value="P:chemotaxis"/>
    <property type="evidence" value="ECO:0007669"/>
    <property type="project" value="UniProtKB-UniRule"/>
</dbReference>
<protein>
    <recommendedName>
        <fullName evidence="2">protein-glutamate methylesterase</fullName>
        <ecNumber evidence="2">3.1.1.61</ecNumber>
    </recommendedName>
</protein>
<dbReference type="GO" id="GO:0000156">
    <property type="term" value="F:phosphorelay response regulator activity"/>
    <property type="evidence" value="ECO:0007669"/>
    <property type="project" value="InterPro"/>
</dbReference>
<dbReference type="InterPro" id="IPR035909">
    <property type="entry name" value="CheB_C"/>
</dbReference>
<dbReference type="InterPro" id="IPR000673">
    <property type="entry name" value="Sig_transdc_resp-reg_Me-estase"/>
</dbReference>
<proteinExistence type="predicted"/>
<gene>
    <name evidence="6" type="ORF">BC659_0767</name>
</gene>
<dbReference type="GO" id="GO:0008984">
    <property type="term" value="F:protein-glutamate methylesterase activity"/>
    <property type="evidence" value="ECO:0007669"/>
    <property type="project" value="UniProtKB-EC"/>
</dbReference>
<dbReference type="GO" id="GO:0005737">
    <property type="term" value="C:cytoplasm"/>
    <property type="evidence" value="ECO:0007669"/>
    <property type="project" value="InterPro"/>
</dbReference>
<evidence type="ECO:0000313" key="7">
    <source>
        <dbReference type="Proteomes" id="UP000295741"/>
    </source>
</evidence>
<evidence type="ECO:0000256" key="2">
    <source>
        <dbReference type="ARBA" id="ARBA00039140"/>
    </source>
</evidence>
<dbReference type="EC" id="3.1.1.61" evidence="2"/>
<keyword evidence="1 4" id="KW-0378">Hydrolase</keyword>
<dbReference type="Pfam" id="PF01339">
    <property type="entry name" value="CheB_methylest"/>
    <property type="match status" value="1"/>
</dbReference>
<dbReference type="Proteomes" id="UP000295741">
    <property type="component" value="Unassembled WGS sequence"/>
</dbReference>
<comment type="catalytic activity">
    <reaction evidence="3">
        <text>[protein]-L-glutamate 5-O-methyl ester + H2O = L-glutamyl-[protein] + methanol + H(+)</text>
        <dbReference type="Rhea" id="RHEA:23236"/>
        <dbReference type="Rhea" id="RHEA-COMP:10208"/>
        <dbReference type="Rhea" id="RHEA-COMP:10311"/>
        <dbReference type="ChEBI" id="CHEBI:15377"/>
        <dbReference type="ChEBI" id="CHEBI:15378"/>
        <dbReference type="ChEBI" id="CHEBI:17790"/>
        <dbReference type="ChEBI" id="CHEBI:29973"/>
        <dbReference type="ChEBI" id="CHEBI:82795"/>
        <dbReference type="EC" id="3.1.1.61"/>
    </reaction>
</comment>
<dbReference type="PANTHER" id="PTHR42872">
    <property type="entry name" value="PROTEIN-GLUTAMATE METHYLESTERASE/PROTEIN-GLUTAMINE GLUTAMINASE"/>
    <property type="match status" value="1"/>
</dbReference>
<dbReference type="CDD" id="cd16433">
    <property type="entry name" value="CheB"/>
    <property type="match status" value="1"/>
</dbReference>
<name>A0A4R6J0G4_9BACT</name>
<evidence type="ECO:0000256" key="4">
    <source>
        <dbReference type="PROSITE-ProRule" id="PRU00050"/>
    </source>
</evidence>
<reference evidence="6 7" key="1">
    <citation type="submission" date="2019-03" db="EMBL/GenBank/DDBJ databases">
        <title>Genomic Encyclopedia of Archaeal and Bacterial Type Strains, Phase II (KMG-II): from individual species to whole genera.</title>
        <authorList>
            <person name="Goeker M."/>
        </authorList>
    </citation>
    <scope>NUCLEOTIDE SEQUENCE [LARGE SCALE GENOMIC DNA]</scope>
    <source>
        <strain evidence="6 7">DSM 28323</strain>
    </source>
</reference>
<keyword evidence="7" id="KW-1185">Reference proteome</keyword>
<dbReference type="AlphaFoldDB" id="A0A4R6J0G4"/>
<sequence>MIALKQDIYDIIIIGGSAGSIPVCISLLTALKKEQTVPVILVIHRMRNVVSELDTLLAKEAGIRKIMEPEDKQAILPGKVYLAPQNYHLLFEEGGSFSLDYSDAVHYSRPSIDVSFESAAEVYGKKVLAVLLSGANADGAKGLSLLADIGAECWVQDPDLAEYPAMPAAAIAITDKIKVLSEEEMKQRLRDL</sequence>
<evidence type="ECO:0000259" key="5">
    <source>
        <dbReference type="PROSITE" id="PS50122"/>
    </source>
</evidence>
<feature type="active site" evidence="4">
    <location>
        <position position="138"/>
    </location>
</feature>
<dbReference type="PROSITE" id="PS50122">
    <property type="entry name" value="CHEB"/>
    <property type="match status" value="1"/>
</dbReference>
<comment type="caution">
    <text evidence="6">The sequence shown here is derived from an EMBL/GenBank/DDBJ whole genome shotgun (WGS) entry which is preliminary data.</text>
</comment>
<dbReference type="SUPFAM" id="SSF52738">
    <property type="entry name" value="Methylesterase CheB, C-terminal domain"/>
    <property type="match status" value="1"/>
</dbReference>
<keyword evidence="4" id="KW-0145">Chemotaxis</keyword>
<feature type="active site" evidence="4">
    <location>
        <position position="17"/>
    </location>
</feature>
<feature type="domain" description="CheB-type methylesterase" evidence="5">
    <location>
        <begin position="11"/>
        <end position="192"/>
    </location>
</feature>
<dbReference type="PANTHER" id="PTHR42872:SF6">
    <property type="entry name" value="PROTEIN-GLUTAMATE METHYLESTERASE_PROTEIN-GLUTAMINE GLUTAMINASE"/>
    <property type="match status" value="1"/>
</dbReference>
<feature type="active site" evidence="4">
    <location>
        <position position="44"/>
    </location>
</feature>
<dbReference type="EMBL" id="SNWP01000010">
    <property type="protein sequence ID" value="TDO28689.1"/>
    <property type="molecule type" value="Genomic_DNA"/>
</dbReference>
<organism evidence="6 7">
    <name type="scientific">Sediminibacterium goheungense</name>
    <dbReference type="NCBI Taxonomy" id="1086393"/>
    <lineage>
        <taxon>Bacteria</taxon>
        <taxon>Pseudomonadati</taxon>
        <taxon>Bacteroidota</taxon>
        <taxon>Chitinophagia</taxon>
        <taxon>Chitinophagales</taxon>
        <taxon>Chitinophagaceae</taxon>
        <taxon>Sediminibacterium</taxon>
    </lineage>
</organism>
<evidence type="ECO:0000313" key="6">
    <source>
        <dbReference type="EMBL" id="TDO28689.1"/>
    </source>
</evidence>
<dbReference type="Gene3D" id="3.40.50.180">
    <property type="entry name" value="Methylesterase CheB, C-terminal domain"/>
    <property type="match status" value="1"/>
</dbReference>